<feature type="transmembrane region" description="Helical" evidence="1">
    <location>
        <begin position="117"/>
        <end position="137"/>
    </location>
</feature>
<feature type="transmembrane region" description="Helical" evidence="1">
    <location>
        <begin position="6"/>
        <end position="30"/>
    </location>
</feature>
<evidence type="ECO:0000256" key="1">
    <source>
        <dbReference type="SAM" id="Phobius"/>
    </source>
</evidence>
<organism evidence="2 3">
    <name type="scientific">Gordonia iterans</name>
    <dbReference type="NCBI Taxonomy" id="1004901"/>
    <lineage>
        <taxon>Bacteria</taxon>
        <taxon>Bacillati</taxon>
        <taxon>Actinomycetota</taxon>
        <taxon>Actinomycetes</taxon>
        <taxon>Mycobacteriales</taxon>
        <taxon>Gordoniaceae</taxon>
        <taxon>Gordonia</taxon>
    </lineage>
</organism>
<dbReference type="RefSeq" id="WP_105943113.1">
    <property type="nucleotide sequence ID" value="NZ_CP027433.1"/>
</dbReference>
<name>A0A2S0KI99_9ACTN</name>
<accession>A0A2S0KI99</accession>
<dbReference type="KEGG" id="git:C6V83_15285"/>
<evidence type="ECO:0000313" key="3">
    <source>
        <dbReference type="Proteomes" id="UP000239814"/>
    </source>
</evidence>
<keyword evidence="1" id="KW-0472">Membrane</keyword>
<feature type="transmembrane region" description="Helical" evidence="1">
    <location>
        <begin position="76"/>
        <end position="96"/>
    </location>
</feature>
<reference evidence="2 3" key="1">
    <citation type="submission" date="2018-03" db="EMBL/GenBank/DDBJ databases">
        <title>Characteristics and genome of n-alkane degrading marine bacteria Gordonia iterans isolated from crude oil contaminated in Tae-an, South Korea.</title>
        <authorList>
            <person name="Lee S.-S."/>
            <person name="Kim H."/>
        </authorList>
    </citation>
    <scope>NUCLEOTIDE SEQUENCE [LARGE SCALE GENOMIC DNA]</scope>
    <source>
        <strain evidence="2 3">Co17</strain>
    </source>
</reference>
<feature type="transmembrane region" description="Helical" evidence="1">
    <location>
        <begin position="51"/>
        <end position="70"/>
    </location>
</feature>
<dbReference type="OrthoDB" id="345818at2"/>
<evidence type="ECO:0008006" key="4">
    <source>
        <dbReference type="Google" id="ProtNLM"/>
    </source>
</evidence>
<keyword evidence="3" id="KW-1185">Reference proteome</keyword>
<keyword evidence="1" id="KW-1133">Transmembrane helix</keyword>
<dbReference type="EMBL" id="CP027433">
    <property type="protein sequence ID" value="AVM01405.1"/>
    <property type="molecule type" value="Genomic_DNA"/>
</dbReference>
<keyword evidence="1" id="KW-0812">Transmembrane</keyword>
<sequence length="144" mass="15522">MTLEIATQVALIAAGVLLLWALLLGVWKFVEITRSPVGQAHVYVDIAHRAALMYSFAAVLLAALVQFSAWPSWVNVTALTVILVFFVGAIASYCLHGWRKDTTNQFHPRDTGLIASTVALIVGEVGGTAVILAGFVVEQARTWS</sequence>
<evidence type="ECO:0000313" key="2">
    <source>
        <dbReference type="EMBL" id="AVM01405.1"/>
    </source>
</evidence>
<dbReference type="AlphaFoldDB" id="A0A2S0KI99"/>
<dbReference type="Proteomes" id="UP000239814">
    <property type="component" value="Chromosome"/>
</dbReference>
<protein>
    <recommendedName>
        <fullName evidence="4">Integral membrane protein</fullName>
    </recommendedName>
</protein>
<gene>
    <name evidence="2" type="ORF">C6V83_15285</name>
</gene>
<proteinExistence type="predicted"/>